<keyword evidence="8" id="KW-1185">Reference proteome</keyword>
<comment type="similarity">
    <text evidence="1">Belongs to the pectinesterase family.</text>
</comment>
<evidence type="ECO:0000256" key="4">
    <source>
        <dbReference type="SAM" id="MobiDB-lite"/>
    </source>
</evidence>
<comment type="caution">
    <text evidence="7">The sequence shown here is derived from an EMBL/GenBank/DDBJ whole genome shotgun (WGS) entry which is preliminary data.</text>
</comment>
<name>A0A7X3K805_9BURK</name>
<feature type="chain" id="PRO_5031369170" evidence="5">
    <location>
        <begin position="18"/>
        <end position="496"/>
    </location>
</feature>
<sequence length="496" mass="53528">MKLAFLAVLALCTPAGAATPFPPNGATGVNPDTHLVLRFASPPTIGHAGRIRIYDAADDKLVDELDLGIPAGPTERAPGPYPPYLATPYDYGGPRRTNADTTPGTPSAPGVQPAAGHYQLTIIGGFTDGFHFHPVIVHGNAATIYPHHDLLRYGKSYYVRIDPGVLTVADGSFKGVNDWRFTTKARAPAADARRVTVAADGSGDFDTVQGALDWVPDRHAGRVTIFVKNGDYEEIVYARNKHDVTIQGESRDGVRIHYANNEVFNPHPPNVGTNELPGSFPSRRAAFALDHVHGMVLENLTIATTANGQAEGLLLNGERTIVKNVTIEGAGDALQTNGSAYFENLRLTGTGDTILGRGPAYFRHCEIASRGAFMWIRNTQANHGNVFDRCTFRATGGETVLARLPDNKGRNYPYAEAVLLDATLIGIAPEGWGPVDGDAAHVRFREFNSRAADGRPVDVSKRHPASRQLDKDRDADTIAHYRDPAWVLGGWTPHSP</sequence>
<dbReference type="EMBL" id="WSES01000004">
    <property type="protein sequence ID" value="MVW61022.1"/>
    <property type="molecule type" value="Genomic_DNA"/>
</dbReference>
<dbReference type="GO" id="GO:0009279">
    <property type="term" value="C:cell outer membrane"/>
    <property type="evidence" value="ECO:0007669"/>
    <property type="project" value="TreeGrafter"/>
</dbReference>
<dbReference type="PANTHER" id="PTHR31321:SF57">
    <property type="entry name" value="PECTINESTERASE 53-RELATED"/>
    <property type="match status" value="1"/>
</dbReference>
<dbReference type="InterPro" id="IPR011050">
    <property type="entry name" value="Pectin_lyase_fold/virulence"/>
</dbReference>
<feature type="signal peptide" evidence="5">
    <location>
        <begin position="1"/>
        <end position="17"/>
    </location>
</feature>
<evidence type="ECO:0000259" key="6">
    <source>
        <dbReference type="Pfam" id="PF01095"/>
    </source>
</evidence>
<dbReference type="Pfam" id="PF01095">
    <property type="entry name" value="Pectinesterase"/>
    <property type="match status" value="1"/>
</dbReference>
<feature type="region of interest" description="Disordered" evidence="4">
    <location>
        <begin position="453"/>
        <end position="474"/>
    </location>
</feature>
<dbReference type="GO" id="GO:0042545">
    <property type="term" value="P:cell wall modification"/>
    <property type="evidence" value="ECO:0007669"/>
    <property type="project" value="InterPro"/>
</dbReference>
<dbReference type="GO" id="GO:0030599">
    <property type="term" value="F:pectinesterase activity"/>
    <property type="evidence" value="ECO:0007669"/>
    <property type="project" value="InterPro"/>
</dbReference>
<dbReference type="RefSeq" id="WP_056130578.1">
    <property type="nucleotide sequence ID" value="NZ_WSES01000004.1"/>
</dbReference>
<evidence type="ECO:0000256" key="1">
    <source>
        <dbReference type="ARBA" id="ARBA00008891"/>
    </source>
</evidence>
<keyword evidence="3" id="KW-0063">Aspartyl esterase</keyword>
<gene>
    <name evidence="7" type="ORF">GPY61_13895</name>
</gene>
<keyword evidence="2" id="KW-0378">Hydrolase</keyword>
<dbReference type="InterPro" id="IPR012334">
    <property type="entry name" value="Pectin_lyas_fold"/>
</dbReference>
<evidence type="ECO:0000256" key="5">
    <source>
        <dbReference type="SAM" id="SignalP"/>
    </source>
</evidence>
<evidence type="ECO:0000256" key="3">
    <source>
        <dbReference type="ARBA" id="ARBA00023085"/>
    </source>
</evidence>
<accession>A0A7X3K805</accession>
<dbReference type="SUPFAM" id="SSF51126">
    <property type="entry name" value="Pectin lyase-like"/>
    <property type="match status" value="1"/>
</dbReference>
<dbReference type="PANTHER" id="PTHR31321">
    <property type="entry name" value="ACYL-COA THIOESTER HYDROLASE YBHC-RELATED"/>
    <property type="match status" value="1"/>
</dbReference>
<feature type="domain" description="Pectinesterase catalytic" evidence="6">
    <location>
        <begin position="195"/>
        <end position="447"/>
    </location>
</feature>
<proteinExistence type="inferred from homology"/>
<dbReference type="Gene3D" id="2.160.20.10">
    <property type="entry name" value="Single-stranded right-handed beta-helix, Pectin lyase-like"/>
    <property type="match status" value="1"/>
</dbReference>
<evidence type="ECO:0000313" key="8">
    <source>
        <dbReference type="Proteomes" id="UP000443353"/>
    </source>
</evidence>
<organism evidence="7 8">
    <name type="scientific">Massilia cellulosiltytica</name>
    <dbReference type="NCBI Taxonomy" id="2683234"/>
    <lineage>
        <taxon>Bacteria</taxon>
        <taxon>Pseudomonadati</taxon>
        <taxon>Pseudomonadota</taxon>
        <taxon>Betaproteobacteria</taxon>
        <taxon>Burkholderiales</taxon>
        <taxon>Oxalobacteraceae</taxon>
        <taxon>Telluria group</taxon>
        <taxon>Massilia</taxon>
    </lineage>
</organism>
<dbReference type="Proteomes" id="UP000443353">
    <property type="component" value="Unassembled WGS sequence"/>
</dbReference>
<evidence type="ECO:0000313" key="7">
    <source>
        <dbReference type="EMBL" id="MVW61022.1"/>
    </source>
</evidence>
<keyword evidence="5" id="KW-0732">Signal</keyword>
<dbReference type="InterPro" id="IPR000070">
    <property type="entry name" value="Pectinesterase_cat"/>
</dbReference>
<evidence type="ECO:0000256" key="2">
    <source>
        <dbReference type="ARBA" id="ARBA00022801"/>
    </source>
</evidence>
<protein>
    <submittedName>
        <fullName evidence="7">Carbohydrate esterase</fullName>
    </submittedName>
</protein>
<reference evidence="7 8" key="1">
    <citation type="submission" date="2019-12" db="EMBL/GenBank/DDBJ databases">
        <authorList>
            <person name="Li C."/>
            <person name="Zhao J."/>
        </authorList>
    </citation>
    <scope>NUCLEOTIDE SEQUENCE [LARGE SCALE GENOMIC DNA]</scope>
    <source>
        <strain evidence="7 8">NEAU-DD11</strain>
    </source>
</reference>
<dbReference type="AlphaFoldDB" id="A0A7X3K805"/>